<proteinExistence type="predicted"/>
<dbReference type="RefSeq" id="WP_226610629.1">
    <property type="nucleotide sequence ID" value="NZ_JAJAQI010000029.1"/>
</dbReference>
<organism evidence="2 3">
    <name type="scientific">Roseicella aerolata</name>
    <dbReference type="NCBI Taxonomy" id="2883479"/>
    <lineage>
        <taxon>Bacteria</taxon>
        <taxon>Pseudomonadati</taxon>
        <taxon>Pseudomonadota</taxon>
        <taxon>Alphaproteobacteria</taxon>
        <taxon>Acetobacterales</taxon>
        <taxon>Roseomonadaceae</taxon>
        <taxon>Roseicella</taxon>
    </lineage>
</organism>
<evidence type="ECO:0000313" key="2">
    <source>
        <dbReference type="EMBL" id="MCB4823653.1"/>
    </source>
</evidence>
<reference evidence="2" key="1">
    <citation type="submission" date="2021-10" db="EMBL/GenBank/DDBJ databases">
        <title>Roseicella aerolatum sp. nov., isolated from aerosols of e-waste dismantling site.</title>
        <authorList>
            <person name="Qin T."/>
        </authorList>
    </citation>
    <scope>NUCLEOTIDE SEQUENCE</scope>
    <source>
        <strain evidence="2">GB24</strain>
    </source>
</reference>
<evidence type="ECO:0000256" key="1">
    <source>
        <dbReference type="SAM" id="Coils"/>
    </source>
</evidence>
<comment type="caution">
    <text evidence="2">The sequence shown here is derived from an EMBL/GenBank/DDBJ whole genome shotgun (WGS) entry which is preliminary data.</text>
</comment>
<evidence type="ECO:0000313" key="3">
    <source>
        <dbReference type="Proteomes" id="UP001139311"/>
    </source>
</evidence>
<feature type="coiled-coil region" evidence="1">
    <location>
        <begin position="186"/>
        <end position="220"/>
    </location>
</feature>
<keyword evidence="3" id="KW-1185">Reference proteome</keyword>
<sequence>MSRNGLSLRAIRRFERGAPLLLLCRGIEVGRLVPDGPVAEGTVLEVPMPRVPRVPLPAELRVATAPDGPDLVAPWRIESAAAALSLLGPPEVTIEDLRLDHGMLRGTGRELRNGLLDPIMFARINGTGARMATVDEPVALPEGGCAFRFALPILPTDLSESGLSVDLHLIGLDAPIAHFGWTRQGVGQAERRLAELEARLRQMEEEQAAAQQNMQAMLRRQFSVQQERIDAFIAAAATLLLDRLAVVPGQEQDALRSLLDSAGPERRGQPAFDHTARQVTVAPEDGLFGVGWHREEVYPTGAFRWMSPRGLLLNPLPERPLAAITLEICYLYKAAAPTLTAMLDDVAAELTVTPQEHGGFAVRIVPPAGPQPVRLARLASLTGGSPAEDGASTDRRVLSFAISRVLFDYAD</sequence>
<dbReference type="Proteomes" id="UP001139311">
    <property type="component" value="Unassembled WGS sequence"/>
</dbReference>
<keyword evidence="1" id="KW-0175">Coiled coil</keyword>
<dbReference type="EMBL" id="JAJAQI010000029">
    <property type="protein sequence ID" value="MCB4823653.1"/>
    <property type="molecule type" value="Genomic_DNA"/>
</dbReference>
<gene>
    <name evidence="2" type="ORF">LHA35_18135</name>
</gene>
<name>A0A9X1IHA4_9PROT</name>
<protein>
    <submittedName>
        <fullName evidence="2">Uncharacterized protein</fullName>
    </submittedName>
</protein>
<accession>A0A9X1IHA4</accession>
<dbReference type="AlphaFoldDB" id="A0A9X1IHA4"/>